<evidence type="ECO:0000313" key="2">
    <source>
        <dbReference type="EMBL" id="MBB5686025.1"/>
    </source>
</evidence>
<keyword evidence="1" id="KW-0812">Transmembrane</keyword>
<reference evidence="2 3" key="1">
    <citation type="submission" date="2020-08" db="EMBL/GenBank/DDBJ databases">
        <title>Genomic Encyclopedia of Type Strains, Phase IV (KMG-IV): sequencing the most valuable type-strain genomes for metagenomic binning, comparative biology and taxonomic classification.</title>
        <authorList>
            <person name="Goeker M."/>
        </authorList>
    </citation>
    <scope>NUCLEOTIDE SEQUENCE [LARGE SCALE GENOMIC DNA]</scope>
    <source>
        <strain evidence="2 3">DSM 25079</strain>
    </source>
</reference>
<comment type="caution">
    <text evidence="2">The sequence shown here is derived from an EMBL/GenBank/DDBJ whole genome shotgun (WGS) entry which is preliminary data.</text>
</comment>
<dbReference type="AlphaFoldDB" id="A0A7W9AI43"/>
<protein>
    <submittedName>
        <fullName evidence="2">Uncharacterized protein</fullName>
    </submittedName>
</protein>
<keyword evidence="1" id="KW-0472">Membrane</keyword>
<sequence>MNTEILPRTQTPAITALMAGLIVAVAILSLPVVLLENLVLASGLPAVLAAAEAPLGLTARGLIAASAGMMTGLSLWIVLGLVWPAADEQADAYDVFRDDLPILRPIFAATDLGAPFDSIRAADRAVLPFENDPVAEGDAPMIAEPGRMLWEPDPWFDEMQDPEPALIEPVRWGAPSLEAAPIATLSLTELVARLEAGLRRRKAMAAAAPIPVAAVRTAPFSPVRDMDDALRDALGTLQRLAARSA</sequence>
<feature type="transmembrane region" description="Helical" evidence="1">
    <location>
        <begin position="12"/>
        <end position="32"/>
    </location>
</feature>
<gene>
    <name evidence="2" type="ORF">FHS49_002041</name>
</gene>
<dbReference type="EMBL" id="JACIJC010000003">
    <property type="protein sequence ID" value="MBB5686025.1"/>
    <property type="molecule type" value="Genomic_DNA"/>
</dbReference>
<name>A0A7W9AI43_9SPHN</name>
<dbReference type="RefSeq" id="WP_184017998.1">
    <property type="nucleotide sequence ID" value="NZ_JACIJC010000003.1"/>
</dbReference>
<evidence type="ECO:0000256" key="1">
    <source>
        <dbReference type="SAM" id="Phobius"/>
    </source>
</evidence>
<evidence type="ECO:0000313" key="3">
    <source>
        <dbReference type="Proteomes" id="UP000549617"/>
    </source>
</evidence>
<keyword evidence="3" id="KW-1185">Reference proteome</keyword>
<keyword evidence="1" id="KW-1133">Transmembrane helix</keyword>
<feature type="transmembrane region" description="Helical" evidence="1">
    <location>
        <begin position="62"/>
        <end position="83"/>
    </location>
</feature>
<accession>A0A7W9AI43</accession>
<dbReference type="Proteomes" id="UP000549617">
    <property type="component" value="Unassembled WGS sequence"/>
</dbReference>
<proteinExistence type="predicted"/>
<organism evidence="2 3">
    <name type="scientific">Sphingobium boeckii</name>
    <dbReference type="NCBI Taxonomy" id="1082345"/>
    <lineage>
        <taxon>Bacteria</taxon>
        <taxon>Pseudomonadati</taxon>
        <taxon>Pseudomonadota</taxon>
        <taxon>Alphaproteobacteria</taxon>
        <taxon>Sphingomonadales</taxon>
        <taxon>Sphingomonadaceae</taxon>
        <taxon>Sphingobium</taxon>
    </lineage>
</organism>